<dbReference type="EMBL" id="CP003153">
    <property type="protein sequence ID" value="AEV26455.1"/>
    <property type="molecule type" value="Genomic_DNA"/>
</dbReference>
<name>G8QJ37_AZOOP</name>
<dbReference type="Proteomes" id="UP000005633">
    <property type="component" value="Chromosome"/>
</dbReference>
<dbReference type="AlphaFoldDB" id="G8QJ37"/>
<dbReference type="HOGENOM" id="CLU_2535394_0_0_4"/>
<evidence type="ECO:0000313" key="2">
    <source>
        <dbReference type="Proteomes" id="UP000005633"/>
    </source>
</evidence>
<organism evidence="1 2">
    <name type="scientific">Azospira oryzae (strain ATCC BAA-33 / DSM 13638 / PS)</name>
    <name type="common">Dechlorosoma suillum</name>
    <dbReference type="NCBI Taxonomy" id="640081"/>
    <lineage>
        <taxon>Bacteria</taxon>
        <taxon>Pseudomonadati</taxon>
        <taxon>Pseudomonadota</taxon>
        <taxon>Betaproteobacteria</taxon>
        <taxon>Rhodocyclales</taxon>
        <taxon>Rhodocyclaceae</taxon>
        <taxon>Azospira</taxon>
    </lineage>
</organism>
<reference evidence="1 2" key="1">
    <citation type="journal article" date="2012" name="J. Bacteriol.">
        <title>Complete genome sequence of the anaerobic perchlorate-reducing bacterium Azospira suillum strain PS.</title>
        <authorList>
            <person name="Byrne-Bailey K.G."/>
            <person name="Coates J.D."/>
        </authorList>
    </citation>
    <scope>NUCLEOTIDE SEQUENCE [LARGE SCALE GENOMIC DNA]</scope>
    <source>
        <strain evidence="2">ATCC BAA-33 / DSM 13638 / PS</strain>
    </source>
</reference>
<protein>
    <submittedName>
        <fullName evidence="1">Uncharacterized protein</fullName>
    </submittedName>
</protein>
<evidence type="ECO:0000313" key="1">
    <source>
        <dbReference type="EMBL" id="AEV26455.1"/>
    </source>
</evidence>
<proteinExistence type="predicted"/>
<gene>
    <name evidence="1" type="ordered locus">Dsui_2084</name>
</gene>
<accession>G8QJ37</accession>
<dbReference type="KEGG" id="dsu:Dsui_2084"/>
<sequence>MISIQTFKNLRVLYGRLAQAIGIYVTLNVPKIGNRKSKKCTKPLQMFLGKKTWDQNGKDNHYQQISQYLRSFEVCGKFLALKN</sequence>